<evidence type="ECO:0000313" key="1">
    <source>
        <dbReference type="EMBL" id="KAH7992838.1"/>
    </source>
</evidence>
<sequence>MLWVWLYNQPAIVINVQDVLVPCFASFSSSVWRKQGREARKSSPGSAVITVNRESANRERLSKQLCGGGPKKAGSPSPRCQSEAGKQWNAVDLSSMIFSQPAASWHEMLNS</sequence>
<dbReference type="EMBL" id="CM037616">
    <property type="protein sequence ID" value="KAH7992838.1"/>
    <property type="molecule type" value="Genomic_DNA"/>
</dbReference>
<evidence type="ECO:0000313" key="2">
    <source>
        <dbReference type="Proteomes" id="UP000827872"/>
    </source>
</evidence>
<keyword evidence="2" id="KW-1185">Reference proteome</keyword>
<protein>
    <submittedName>
        <fullName evidence="1">Uncharacterized protein</fullName>
    </submittedName>
</protein>
<organism evidence="1 2">
    <name type="scientific">Sphaerodactylus townsendi</name>
    <dbReference type="NCBI Taxonomy" id="933632"/>
    <lineage>
        <taxon>Eukaryota</taxon>
        <taxon>Metazoa</taxon>
        <taxon>Chordata</taxon>
        <taxon>Craniata</taxon>
        <taxon>Vertebrata</taxon>
        <taxon>Euteleostomi</taxon>
        <taxon>Lepidosauria</taxon>
        <taxon>Squamata</taxon>
        <taxon>Bifurcata</taxon>
        <taxon>Gekkota</taxon>
        <taxon>Sphaerodactylidae</taxon>
        <taxon>Sphaerodactylus</taxon>
    </lineage>
</organism>
<accession>A0ACB8EJX1</accession>
<name>A0ACB8EJX1_9SAUR</name>
<reference evidence="1" key="1">
    <citation type="submission" date="2021-08" db="EMBL/GenBank/DDBJ databases">
        <title>The first chromosome-level gecko genome reveals the dynamic sex chromosomes of Neotropical dwarf geckos (Sphaerodactylidae: Sphaerodactylus).</title>
        <authorList>
            <person name="Pinto B.J."/>
            <person name="Keating S.E."/>
            <person name="Gamble T."/>
        </authorList>
    </citation>
    <scope>NUCLEOTIDE SEQUENCE</scope>
    <source>
        <strain evidence="1">TG3544</strain>
    </source>
</reference>
<comment type="caution">
    <text evidence="1">The sequence shown here is derived from an EMBL/GenBank/DDBJ whole genome shotgun (WGS) entry which is preliminary data.</text>
</comment>
<gene>
    <name evidence="1" type="ORF">K3G42_027466</name>
</gene>
<proteinExistence type="predicted"/>
<dbReference type="Proteomes" id="UP000827872">
    <property type="component" value="Linkage Group LG03"/>
</dbReference>